<accession>A0A0F9D6J6</accession>
<name>A0A0F9D6J6_9ZZZZ</name>
<sequence>MIDSEFHVMLKGVKYRLAVYAEGTHY</sequence>
<dbReference type="EMBL" id="LAZR01030195">
    <property type="protein sequence ID" value="KKL57353.1"/>
    <property type="molecule type" value="Genomic_DNA"/>
</dbReference>
<evidence type="ECO:0000313" key="1">
    <source>
        <dbReference type="EMBL" id="KKL57353.1"/>
    </source>
</evidence>
<dbReference type="AlphaFoldDB" id="A0A0F9D6J6"/>
<reference evidence="1" key="1">
    <citation type="journal article" date="2015" name="Nature">
        <title>Complex archaea that bridge the gap between prokaryotes and eukaryotes.</title>
        <authorList>
            <person name="Spang A."/>
            <person name="Saw J.H."/>
            <person name="Jorgensen S.L."/>
            <person name="Zaremba-Niedzwiedzka K."/>
            <person name="Martijn J."/>
            <person name="Lind A.E."/>
            <person name="van Eijk R."/>
            <person name="Schleper C."/>
            <person name="Guy L."/>
            <person name="Ettema T.J."/>
        </authorList>
    </citation>
    <scope>NUCLEOTIDE SEQUENCE</scope>
</reference>
<gene>
    <name evidence="1" type="ORF">LCGC14_2236290</name>
</gene>
<feature type="non-terminal residue" evidence="1">
    <location>
        <position position="26"/>
    </location>
</feature>
<comment type="caution">
    <text evidence="1">The sequence shown here is derived from an EMBL/GenBank/DDBJ whole genome shotgun (WGS) entry which is preliminary data.</text>
</comment>
<proteinExistence type="predicted"/>
<organism evidence="1">
    <name type="scientific">marine sediment metagenome</name>
    <dbReference type="NCBI Taxonomy" id="412755"/>
    <lineage>
        <taxon>unclassified sequences</taxon>
        <taxon>metagenomes</taxon>
        <taxon>ecological metagenomes</taxon>
    </lineage>
</organism>
<protein>
    <submittedName>
        <fullName evidence="1">Uncharacterized protein</fullName>
    </submittedName>
</protein>